<gene>
    <name evidence="5" type="ORF">METZ01_LOCUS514731</name>
</gene>
<keyword evidence="3" id="KW-0687">Ribonucleoprotein</keyword>
<evidence type="ECO:0000313" key="5">
    <source>
        <dbReference type="EMBL" id="SVE61877.1"/>
    </source>
</evidence>
<feature type="compositionally biased region" description="Polar residues" evidence="4">
    <location>
        <begin position="44"/>
        <end position="53"/>
    </location>
</feature>
<dbReference type="InterPro" id="IPR013005">
    <property type="entry name" value="Ribosomal_uL4-like"/>
</dbReference>
<dbReference type="InterPro" id="IPR002136">
    <property type="entry name" value="Ribosomal_uL4"/>
</dbReference>
<evidence type="ECO:0008006" key="6">
    <source>
        <dbReference type="Google" id="ProtNLM"/>
    </source>
</evidence>
<sequence length="73" mass="8005">MLKARYYQTDGAKGGEQDLPEWLFDGVVNEDVLHQVIKAYLSNQRQGTASAKSRGQVRGGGAKPWKQKGTGRA</sequence>
<dbReference type="SUPFAM" id="SSF52166">
    <property type="entry name" value="Ribosomal protein L4"/>
    <property type="match status" value="1"/>
</dbReference>
<dbReference type="GO" id="GO:0003735">
    <property type="term" value="F:structural constituent of ribosome"/>
    <property type="evidence" value="ECO:0007669"/>
    <property type="project" value="InterPro"/>
</dbReference>
<dbReference type="GO" id="GO:0005840">
    <property type="term" value="C:ribosome"/>
    <property type="evidence" value="ECO:0007669"/>
    <property type="project" value="UniProtKB-KW"/>
</dbReference>
<organism evidence="5">
    <name type="scientific">marine metagenome</name>
    <dbReference type="NCBI Taxonomy" id="408172"/>
    <lineage>
        <taxon>unclassified sequences</taxon>
        <taxon>metagenomes</taxon>
        <taxon>ecological metagenomes</taxon>
    </lineage>
</organism>
<keyword evidence="2" id="KW-0689">Ribosomal protein</keyword>
<dbReference type="PANTHER" id="PTHR10746">
    <property type="entry name" value="50S RIBOSOMAL PROTEIN L4"/>
    <property type="match status" value="1"/>
</dbReference>
<evidence type="ECO:0000256" key="1">
    <source>
        <dbReference type="ARBA" id="ARBA00010528"/>
    </source>
</evidence>
<dbReference type="Pfam" id="PF00573">
    <property type="entry name" value="Ribosomal_L4"/>
    <property type="match status" value="1"/>
</dbReference>
<accession>A0A383EYC0</accession>
<proteinExistence type="inferred from homology"/>
<dbReference type="InterPro" id="IPR023574">
    <property type="entry name" value="Ribosomal_uL4_dom_sf"/>
</dbReference>
<evidence type="ECO:0000256" key="4">
    <source>
        <dbReference type="SAM" id="MobiDB-lite"/>
    </source>
</evidence>
<dbReference type="GO" id="GO:0006412">
    <property type="term" value="P:translation"/>
    <property type="evidence" value="ECO:0007669"/>
    <property type="project" value="InterPro"/>
</dbReference>
<comment type="similarity">
    <text evidence="1">Belongs to the universal ribosomal protein uL4 family.</text>
</comment>
<evidence type="ECO:0000256" key="2">
    <source>
        <dbReference type="ARBA" id="ARBA00022980"/>
    </source>
</evidence>
<evidence type="ECO:0000256" key="3">
    <source>
        <dbReference type="ARBA" id="ARBA00023274"/>
    </source>
</evidence>
<reference evidence="5" key="1">
    <citation type="submission" date="2018-05" db="EMBL/GenBank/DDBJ databases">
        <authorList>
            <person name="Lanie J.A."/>
            <person name="Ng W.-L."/>
            <person name="Kazmierczak K.M."/>
            <person name="Andrzejewski T.M."/>
            <person name="Davidsen T.M."/>
            <person name="Wayne K.J."/>
            <person name="Tettelin H."/>
            <person name="Glass J.I."/>
            <person name="Rusch D."/>
            <person name="Podicherti R."/>
            <person name="Tsui H.-C.T."/>
            <person name="Winkler M.E."/>
        </authorList>
    </citation>
    <scope>NUCLEOTIDE SEQUENCE</scope>
</reference>
<dbReference type="PANTHER" id="PTHR10746:SF6">
    <property type="entry name" value="LARGE RIBOSOMAL SUBUNIT PROTEIN UL4M"/>
    <property type="match status" value="1"/>
</dbReference>
<dbReference type="AlphaFoldDB" id="A0A383EYC0"/>
<dbReference type="EMBL" id="UINC01229954">
    <property type="protein sequence ID" value="SVE61877.1"/>
    <property type="molecule type" value="Genomic_DNA"/>
</dbReference>
<feature type="non-terminal residue" evidence="5">
    <location>
        <position position="73"/>
    </location>
</feature>
<dbReference type="GO" id="GO:1990904">
    <property type="term" value="C:ribonucleoprotein complex"/>
    <property type="evidence" value="ECO:0007669"/>
    <property type="project" value="UniProtKB-KW"/>
</dbReference>
<feature type="region of interest" description="Disordered" evidence="4">
    <location>
        <begin position="44"/>
        <end position="73"/>
    </location>
</feature>
<protein>
    <recommendedName>
        <fullName evidence="6">50S ribosomal protein L4</fullName>
    </recommendedName>
</protein>
<dbReference type="Gene3D" id="3.40.1370.10">
    <property type="match status" value="1"/>
</dbReference>
<name>A0A383EYC0_9ZZZZ</name>